<evidence type="ECO:0000256" key="8">
    <source>
        <dbReference type="ARBA" id="ARBA00023235"/>
    </source>
</evidence>
<dbReference type="GO" id="GO:0051083">
    <property type="term" value="P:'de novo' cotranslational protein folding"/>
    <property type="evidence" value="ECO:0007669"/>
    <property type="project" value="TreeGrafter"/>
</dbReference>
<dbReference type="InterPro" id="IPR027304">
    <property type="entry name" value="Trigger_fact/SurA_dom_sf"/>
</dbReference>
<dbReference type="AlphaFoldDB" id="A0A1F6BTB3"/>
<evidence type="ECO:0000256" key="4">
    <source>
        <dbReference type="ARBA" id="ARBA00013194"/>
    </source>
</evidence>
<name>A0A1F6BTB3_9BACT</name>
<evidence type="ECO:0000256" key="7">
    <source>
        <dbReference type="ARBA" id="ARBA00023186"/>
    </source>
</evidence>
<evidence type="ECO:0000313" key="12">
    <source>
        <dbReference type="EMBL" id="OGG40199.1"/>
    </source>
</evidence>
<feature type="domain" description="Trigger factor C-terminal" evidence="11">
    <location>
        <begin position="222"/>
        <end position="360"/>
    </location>
</feature>
<comment type="catalytic activity">
    <reaction evidence="1">
        <text>[protein]-peptidylproline (omega=180) = [protein]-peptidylproline (omega=0)</text>
        <dbReference type="Rhea" id="RHEA:16237"/>
        <dbReference type="Rhea" id="RHEA-COMP:10747"/>
        <dbReference type="Rhea" id="RHEA-COMP:10748"/>
        <dbReference type="ChEBI" id="CHEBI:83833"/>
        <dbReference type="ChEBI" id="CHEBI:83834"/>
        <dbReference type="EC" id="5.2.1.8"/>
    </reaction>
</comment>
<accession>A0A1F6BTB3</accession>
<evidence type="ECO:0000256" key="1">
    <source>
        <dbReference type="ARBA" id="ARBA00000971"/>
    </source>
</evidence>
<dbReference type="Pfam" id="PF05697">
    <property type="entry name" value="Trigger_N"/>
    <property type="match status" value="1"/>
</dbReference>
<gene>
    <name evidence="12" type="ORF">A3A21_03325</name>
</gene>
<dbReference type="STRING" id="1798471.A3A21_03325"/>
<dbReference type="GO" id="GO:0044183">
    <property type="term" value="F:protein folding chaperone"/>
    <property type="evidence" value="ECO:0007669"/>
    <property type="project" value="TreeGrafter"/>
</dbReference>
<dbReference type="InterPro" id="IPR005215">
    <property type="entry name" value="Trig_fac"/>
</dbReference>
<evidence type="ECO:0000259" key="10">
    <source>
        <dbReference type="Pfam" id="PF05697"/>
    </source>
</evidence>
<dbReference type="EC" id="5.2.1.8" evidence="4"/>
<evidence type="ECO:0000256" key="3">
    <source>
        <dbReference type="ARBA" id="ARBA00005464"/>
    </source>
</evidence>
<proteinExistence type="inferred from homology"/>
<dbReference type="SUPFAM" id="SSF102735">
    <property type="entry name" value="Trigger factor ribosome-binding domain"/>
    <property type="match status" value="1"/>
</dbReference>
<dbReference type="PANTHER" id="PTHR30560">
    <property type="entry name" value="TRIGGER FACTOR CHAPERONE AND PEPTIDYL-PROLYL CIS/TRANS ISOMERASE"/>
    <property type="match status" value="1"/>
</dbReference>
<feature type="domain" description="Trigger factor ribosome-binding bacterial" evidence="10">
    <location>
        <begin position="11"/>
        <end position="155"/>
    </location>
</feature>
<dbReference type="InterPro" id="IPR008881">
    <property type="entry name" value="Trigger_fac_ribosome-bd_bac"/>
</dbReference>
<dbReference type="InterPro" id="IPR036611">
    <property type="entry name" value="Trigger_fac_ribosome-bd_sf"/>
</dbReference>
<keyword evidence="6" id="KW-0697">Rotamase</keyword>
<evidence type="ECO:0000256" key="9">
    <source>
        <dbReference type="ARBA" id="ARBA00029986"/>
    </source>
</evidence>
<dbReference type="GO" id="GO:0043335">
    <property type="term" value="P:protein unfolding"/>
    <property type="evidence" value="ECO:0007669"/>
    <property type="project" value="TreeGrafter"/>
</dbReference>
<dbReference type="GO" id="GO:0043022">
    <property type="term" value="F:ribosome binding"/>
    <property type="evidence" value="ECO:0007669"/>
    <property type="project" value="TreeGrafter"/>
</dbReference>
<keyword evidence="8" id="KW-0413">Isomerase</keyword>
<dbReference type="GO" id="GO:0015031">
    <property type="term" value="P:protein transport"/>
    <property type="evidence" value="ECO:0007669"/>
    <property type="project" value="InterPro"/>
</dbReference>
<comment type="caution">
    <text evidence="12">The sequence shown here is derived from an EMBL/GenBank/DDBJ whole genome shotgun (WGS) entry which is preliminary data.</text>
</comment>
<evidence type="ECO:0000256" key="2">
    <source>
        <dbReference type="ARBA" id="ARBA00004496"/>
    </source>
</evidence>
<dbReference type="SUPFAM" id="SSF109998">
    <property type="entry name" value="Triger factor/SurA peptide-binding domain-like"/>
    <property type="match status" value="1"/>
</dbReference>
<reference evidence="12 13" key="1">
    <citation type="journal article" date="2016" name="Nat. Commun.">
        <title>Thousands of microbial genomes shed light on interconnected biogeochemical processes in an aquifer system.</title>
        <authorList>
            <person name="Anantharaman K."/>
            <person name="Brown C.T."/>
            <person name="Hug L.A."/>
            <person name="Sharon I."/>
            <person name="Castelle C.J."/>
            <person name="Probst A.J."/>
            <person name="Thomas B.C."/>
            <person name="Singh A."/>
            <person name="Wilkins M.J."/>
            <person name="Karaoz U."/>
            <person name="Brodie E.L."/>
            <person name="Williams K.H."/>
            <person name="Hubbard S.S."/>
            <person name="Banfield J.F."/>
        </authorList>
    </citation>
    <scope>NUCLEOTIDE SEQUENCE [LARGE SCALE GENOMIC DNA]</scope>
</reference>
<dbReference type="Gene3D" id="1.10.3120.10">
    <property type="entry name" value="Trigger factor, C-terminal domain"/>
    <property type="match status" value="1"/>
</dbReference>
<dbReference type="EMBL" id="MFKK01000031">
    <property type="protein sequence ID" value="OGG40199.1"/>
    <property type="molecule type" value="Genomic_DNA"/>
</dbReference>
<dbReference type="InterPro" id="IPR008880">
    <property type="entry name" value="Trigger_fac_C"/>
</dbReference>
<dbReference type="Proteomes" id="UP000176996">
    <property type="component" value="Unassembled WGS sequence"/>
</dbReference>
<organism evidence="12 13">
    <name type="scientific">Candidatus Jorgensenbacteria bacterium RIFCSPLOWO2_01_FULL_45_25b</name>
    <dbReference type="NCBI Taxonomy" id="1798471"/>
    <lineage>
        <taxon>Bacteria</taxon>
        <taxon>Candidatus Joergenseniibacteriota</taxon>
    </lineage>
</organism>
<evidence type="ECO:0000259" key="11">
    <source>
        <dbReference type="Pfam" id="PF05698"/>
    </source>
</evidence>
<keyword evidence="7" id="KW-0143">Chaperone</keyword>
<evidence type="ECO:0000256" key="6">
    <source>
        <dbReference type="ARBA" id="ARBA00023110"/>
    </source>
</evidence>
<dbReference type="GO" id="GO:0005737">
    <property type="term" value="C:cytoplasm"/>
    <property type="evidence" value="ECO:0007669"/>
    <property type="project" value="UniProtKB-SubCell"/>
</dbReference>
<sequence>MEETLKQYQYIKVKELPHSEAEISGEVTSLAMKEYFERALQHVSSNVSFPGFRKGHVPQEIVLKRVGEAVILEEAADISLRELYPQIVLDEKLDVVGAPKISVTKLQAGEALGFTVVTAVMPKVSLPSYKRIAKRETEKIKDVAEVVDKEVEETLTLLWKQRNVHETTNGLTSLTTSHPNGFGRLTTGLQTSTNIDEGEKKEDEVAPNLTDEFARSLGAKDMADLREKILVGLRQEKEMKIKEKKQNAILESIIKETKVDLPEALVERELDKMTERLKDEVRHAGFSYEKYLEYAKKTEADLRKDWREGAIRHAMTELVLDHIAEVEKILPSDEEVAKEAQALGARYKDVDEERARAYVKTLLSREKTLRFLEEL</sequence>
<dbReference type="GO" id="GO:0003755">
    <property type="term" value="F:peptidyl-prolyl cis-trans isomerase activity"/>
    <property type="evidence" value="ECO:0007669"/>
    <property type="project" value="UniProtKB-KW"/>
</dbReference>
<comment type="subcellular location">
    <subcellularLocation>
        <location evidence="2">Cytoplasm</location>
    </subcellularLocation>
</comment>
<dbReference type="PANTHER" id="PTHR30560:SF3">
    <property type="entry name" value="TRIGGER FACTOR-LIKE PROTEIN TIG, CHLOROPLASTIC"/>
    <property type="match status" value="1"/>
</dbReference>
<protein>
    <recommendedName>
        <fullName evidence="5">Trigger factor</fullName>
        <ecNumber evidence="4">5.2.1.8</ecNumber>
    </recommendedName>
    <alternativeName>
        <fullName evidence="9">PPIase</fullName>
    </alternativeName>
</protein>
<evidence type="ECO:0000313" key="13">
    <source>
        <dbReference type="Proteomes" id="UP000176996"/>
    </source>
</evidence>
<dbReference type="InterPro" id="IPR037041">
    <property type="entry name" value="Trigger_fac_C_sf"/>
</dbReference>
<dbReference type="Pfam" id="PF05698">
    <property type="entry name" value="Trigger_C"/>
    <property type="match status" value="1"/>
</dbReference>
<comment type="similarity">
    <text evidence="3">Belongs to the FKBP-type PPIase family. Tig subfamily.</text>
</comment>
<dbReference type="Gene3D" id="3.30.70.1050">
    <property type="entry name" value="Trigger factor ribosome-binding domain"/>
    <property type="match status" value="1"/>
</dbReference>
<evidence type="ECO:0000256" key="5">
    <source>
        <dbReference type="ARBA" id="ARBA00016902"/>
    </source>
</evidence>